<evidence type="ECO:0000313" key="1">
    <source>
        <dbReference type="EMBL" id="CAD8182524.1"/>
    </source>
</evidence>
<proteinExistence type="predicted"/>
<reference evidence="1" key="1">
    <citation type="submission" date="2021-01" db="EMBL/GenBank/DDBJ databases">
        <authorList>
            <consortium name="Genoscope - CEA"/>
            <person name="William W."/>
        </authorList>
    </citation>
    <scope>NUCLEOTIDE SEQUENCE</scope>
</reference>
<name>A0A8S1VXL8_9CILI</name>
<protein>
    <submittedName>
        <fullName evidence="1">Uncharacterized protein</fullName>
    </submittedName>
</protein>
<sequence>MKDNSIIQNQIQIILSLKLFGFTFNSRINRFEQMKIQLDKSTMKQAQIQNIRKYLFIQSKKSENLIHSRQNDIEIIWIFIIVIRFRLRIYRLESFEPYRNCNCQNKENFEILGVNLKQLDKIIFVSDNYNFDNFAFSGRFKFIKVVSASDELFYQSTKLAQNYQGYYPISIYPFLTMSQTFSCWK</sequence>
<dbReference type="AlphaFoldDB" id="A0A8S1VXL8"/>
<comment type="caution">
    <text evidence="1">The sequence shown here is derived from an EMBL/GenBank/DDBJ whole genome shotgun (WGS) entry which is preliminary data.</text>
</comment>
<dbReference type="Proteomes" id="UP000689195">
    <property type="component" value="Unassembled WGS sequence"/>
</dbReference>
<keyword evidence="2" id="KW-1185">Reference proteome</keyword>
<organism evidence="1 2">
    <name type="scientific">Paramecium pentaurelia</name>
    <dbReference type="NCBI Taxonomy" id="43138"/>
    <lineage>
        <taxon>Eukaryota</taxon>
        <taxon>Sar</taxon>
        <taxon>Alveolata</taxon>
        <taxon>Ciliophora</taxon>
        <taxon>Intramacronucleata</taxon>
        <taxon>Oligohymenophorea</taxon>
        <taxon>Peniculida</taxon>
        <taxon>Parameciidae</taxon>
        <taxon>Paramecium</taxon>
    </lineage>
</organism>
<accession>A0A8S1VXL8</accession>
<evidence type="ECO:0000313" key="2">
    <source>
        <dbReference type="Proteomes" id="UP000689195"/>
    </source>
</evidence>
<gene>
    <name evidence="1" type="ORF">PPENT_87.1.T0780253</name>
</gene>
<dbReference type="EMBL" id="CAJJDO010000078">
    <property type="protein sequence ID" value="CAD8182524.1"/>
    <property type="molecule type" value="Genomic_DNA"/>
</dbReference>